<dbReference type="SUPFAM" id="SSF75005">
    <property type="entry name" value="Arabinanase/levansucrase/invertase"/>
    <property type="match status" value="1"/>
</dbReference>
<dbReference type="SMART" id="SM00640">
    <property type="entry name" value="Glyco_32"/>
    <property type="match status" value="1"/>
</dbReference>
<accession>A0AA39GNL9</accession>
<dbReference type="GO" id="GO:0005737">
    <property type="term" value="C:cytoplasm"/>
    <property type="evidence" value="ECO:0007669"/>
    <property type="project" value="TreeGrafter"/>
</dbReference>
<proteinExistence type="inferred from homology"/>
<feature type="compositionally biased region" description="Polar residues" evidence="5">
    <location>
        <begin position="46"/>
        <end position="57"/>
    </location>
</feature>
<organism evidence="8 9">
    <name type="scientific">Sarocladium strictum</name>
    <name type="common">Black bundle disease fungus</name>
    <name type="synonym">Acremonium strictum</name>
    <dbReference type="NCBI Taxonomy" id="5046"/>
    <lineage>
        <taxon>Eukaryota</taxon>
        <taxon>Fungi</taxon>
        <taxon>Dikarya</taxon>
        <taxon>Ascomycota</taxon>
        <taxon>Pezizomycotina</taxon>
        <taxon>Sordariomycetes</taxon>
        <taxon>Hypocreomycetidae</taxon>
        <taxon>Hypocreales</taxon>
        <taxon>Sarocladiaceae</taxon>
        <taxon>Sarocladium</taxon>
    </lineage>
</organism>
<evidence type="ECO:0000256" key="1">
    <source>
        <dbReference type="ARBA" id="ARBA00009902"/>
    </source>
</evidence>
<evidence type="ECO:0000259" key="6">
    <source>
        <dbReference type="Pfam" id="PF00251"/>
    </source>
</evidence>
<dbReference type="GO" id="GO:0004575">
    <property type="term" value="F:sucrose alpha-glucosidase activity"/>
    <property type="evidence" value="ECO:0007669"/>
    <property type="project" value="TreeGrafter"/>
</dbReference>
<dbReference type="EMBL" id="JAPDFR010000001">
    <property type="protein sequence ID" value="KAK0390700.1"/>
    <property type="molecule type" value="Genomic_DNA"/>
</dbReference>
<dbReference type="PANTHER" id="PTHR42800">
    <property type="entry name" value="EXOINULINASE INUD (AFU_ORTHOLOGUE AFUA_5G00480)"/>
    <property type="match status" value="1"/>
</dbReference>
<dbReference type="CDD" id="cd18621">
    <property type="entry name" value="GH32_XdINV-like"/>
    <property type="match status" value="1"/>
</dbReference>
<keyword evidence="2 4" id="KW-0378">Hydrolase</keyword>
<dbReference type="Proteomes" id="UP001175261">
    <property type="component" value="Unassembled WGS sequence"/>
</dbReference>
<feature type="domain" description="Glycosyl hydrolase family 32 C-terminal" evidence="7">
    <location>
        <begin position="512"/>
        <end position="640"/>
    </location>
</feature>
<comment type="similarity">
    <text evidence="1 4">Belongs to the glycosyl hydrolase 32 family.</text>
</comment>
<dbReference type="Pfam" id="PF00251">
    <property type="entry name" value="Glyco_hydro_32N"/>
    <property type="match status" value="1"/>
</dbReference>
<evidence type="ECO:0000256" key="3">
    <source>
        <dbReference type="ARBA" id="ARBA00023295"/>
    </source>
</evidence>
<dbReference type="SUPFAM" id="SSF49899">
    <property type="entry name" value="Concanavalin A-like lectins/glucanases"/>
    <property type="match status" value="1"/>
</dbReference>
<reference evidence="8" key="1">
    <citation type="submission" date="2022-10" db="EMBL/GenBank/DDBJ databases">
        <title>Determination and structural analysis of whole genome sequence of Sarocladium strictum F4-1.</title>
        <authorList>
            <person name="Hu L."/>
            <person name="Jiang Y."/>
        </authorList>
    </citation>
    <scope>NUCLEOTIDE SEQUENCE</scope>
    <source>
        <strain evidence="8">F4-1</strain>
    </source>
</reference>
<evidence type="ECO:0000256" key="4">
    <source>
        <dbReference type="RuleBase" id="RU362110"/>
    </source>
</evidence>
<evidence type="ECO:0000256" key="5">
    <source>
        <dbReference type="SAM" id="MobiDB-lite"/>
    </source>
</evidence>
<evidence type="ECO:0000313" key="9">
    <source>
        <dbReference type="Proteomes" id="UP001175261"/>
    </source>
</evidence>
<dbReference type="Pfam" id="PF08244">
    <property type="entry name" value="Glyco_hydro_32C"/>
    <property type="match status" value="1"/>
</dbReference>
<evidence type="ECO:0000256" key="2">
    <source>
        <dbReference type="ARBA" id="ARBA00022801"/>
    </source>
</evidence>
<name>A0AA39GNL9_SARSR</name>
<keyword evidence="3 4" id="KW-0326">Glycosidase</keyword>
<keyword evidence="9" id="KW-1185">Reference proteome</keyword>
<feature type="region of interest" description="Disordered" evidence="5">
    <location>
        <begin position="30"/>
        <end position="76"/>
    </location>
</feature>
<dbReference type="GO" id="GO:0005987">
    <property type="term" value="P:sucrose catabolic process"/>
    <property type="evidence" value="ECO:0007669"/>
    <property type="project" value="TreeGrafter"/>
</dbReference>
<dbReference type="PANTHER" id="PTHR42800:SF3">
    <property type="entry name" value="GLYCOSYL HYDROLASE FAMILY 32 N-TERMINAL DOMAIN-CONTAINING PROTEIN"/>
    <property type="match status" value="1"/>
</dbReference>
<sequence>MMATLEAPIAVQLPPKGVVFEAADRVVSSSGSIRDDGLPRSGLSLPAQTSNHTPSSASEKKTTAARNRWRPRNHLMPPTGWLNDPCAPGYDPVHDVYHLGFQWNPAAPQWGDIAWGTAQSKDLLFWETGNAPSIKPSTKHAGEAGVFTGCWSPVSALPGHNTTFYTSARILPIHHTLPYNWGSEAICVATSVDCGRSWQRMREATVLPGPPRHLEVTGWRDPYVATWPALSRALGFESETGLFGIVSGGIRGKGPAVFIYSIDSDNVLAWEFQGLLSPAPTMPQLGSSPWEPDYGANWEVVNYLSLPDPDNPRATYDILIIGVEGRKLEPSTTSGRYIHSDFRQDHRQMWLCGSLVKDSANVHMNFRCGGALDYGGIYAFNSFQDPKSCKQVAFGWIVEEDLSEEQRNLQGWSGFLSIPRIIQLQRLNHVVRALKSDLQAIKNMDVVEEGDRNEQAKPTSVERPPTYTLTTICAVPDPRLVELRKEKRCPEPMPDLGLPGAFGTVHVPLGCPVWEAEMSFDLCTDVGNIGFIIHHSKDGELRTTVSFSPETETLRVVRDKSTSIEDIIVAEEVAPHTLFSMLPSPDTTEASELSTVQETLRFHAFFDASSLELFVNDRTAITTRVYPDTRTCFSIQPFVEMRDERPWTGKLIECAAWELKTSPS</sequence>
<gene>
    <name evidence="8" type="ORF">NLU13_0203</name>
</gene>
<dbReference type="InterPro" id="IPR001362">
    <property type="entry name" value="Glyco_hydro_32"/>
</dbReference>
<evidence type="ECO:0000259" key="7">
    <source>
        <dbReference type="Pfam" id="PF08244"/>
    </source>
</evidence>
<evidence type="ECO:0000313" key="8">
    <source>
        <dbReference type="EMBL" id="KAK0390700.1"/>
    </source>
</evidence>
<protein>
    <submittedName>
        <fullName evidence="8">Uncharacterized protein</fullName>
    </submittedName>
</protein>
<dbReference type="InterPro" id="IPR013189">
    <property type="entry name" value="Glyco_hydro_32_C"/>
</dbReference>
<dbReference type="Gene3D" id="2.115.10.20">
    <property type="entry name" value="Glycosyl hydrolase domain, family 43"/>
    <property type="match status" value="1"/>
</dbReference>
<dbReference type="InterPro" id="IPR013320">
    <property type="entry name" value="ConA-like_dom_sf"/>
</dbReference>
<dbReference type="Gene3D" id="2.60.120.560">
    <property type="entry name" value="Exo-inulinase, domain 1"/>
    <property type="match status" value="1"/>
</dbReference>
<dbReference type="InterPro" id="IPR023296">
    <property type="entry name" value="Glyco_hydro_beta-prop_sf"/>
</dbReference>
<comment type="caution">
    <text evidence="8">The sequence shown here is derived from an EMBL/GenBank/DDBJ whole genome shotgun (WGS) entry which is preliminary data.</text>
</comment>
<dbReference type="InterPro" id="IPR013148">
    <property type="entry name" value="Glyco_hydro_32_N"/>
</dbReference>
<feature type="domain" description="Glycosyl hydrolase family 32 N-terminal" evidence="6">
    <location>
        <begin position="74"/>
        <end position="426"/>
    </location>
</feature>
<dbReference type="AlphaFoldDB" id="A0AA39GNL9"/>